<comment type="catalytic activity">
    <reaction evidence="17 18">
        <text>[protein]-dithiol + NADP(+) = [protein]-disulfide + NADPH + H(+)</text>
        <dbReference type="Rhea" id="RHEA:18753"/>
        <dbReference type="Rhea" id="RHEA-COMP:10593"/>
        <dbReference type="Rhea" id="RHEA-COMP:10594"/>
        <dbReference type="ChEBI" id="CHEBI:15378"/>
        <dbReference type="ChEBI" id="CHEBI:29950"/>
        <dbReference type="ChEBI" id="CHEBI:50058"/>
        <dbReference type="ChEBI" id="CHEBI:57783"/>
        <dbReference type="ChEBI" id="CHEBI:58349"/>
        <dbReference type="EC" id="1.8.1.8"/>
    </reaction>
</comment>
<dbReference type="NCBIfam" id="NF001419">
    <property type="entry name" value="PRK00293.1"/>
    <property type="match status" value="1"/>
</dbReference>
<evidence type="ECO:0000256" key="18">
    <source>
        <dbReference type="HAMAP-Rule" id="MF_00399"/>
    </source>
</evidence>
<keyword evidence="9 18" id="KW-0249">Electron transport</keyword>
<comment type="caution">
    <text evidence="18">Lacks conserved residue(s) required for the propagation of feature annotation.</text>
</comment>
<dbReference type="CDD" id="cd02953">
    <property type="entry name" value="DsbDgamma"/>
    <property type="match status" value="1"/>
</dbReference>
<gene>
    <name evidence="18" type="primary">dsbD</name>
    <name evidence="20" type="ORF">GCM10023095_19520</name>
</gene>
<evidence type="ECO:0000313" key="21">
    <source>
        <dbReference type="Proteomes" id="UP001501321"/>
    </source>
</evidence>
<dbReference type="InterPro" id="IPR035671">
    <property type="entry name" value="DsbD_gamma"/>
</dbReference>
<comment type="catalytic activity">
    <reaction evidence="16 18">
        <text>[protein]-dithiol + NAD(+) = [protein]-disulfide + NADH + H(+)</text>
        <dbReference type="Rhea" id="RHEA:18749"/>
        <dbReference type="Rhea" id="RHEA-COMP:10593"/>
        <dbReference type="Rhea" id="RHEA-COMP:10594"/>
        <dbReference type="ChEBI" id="CHEBI:15378"/>
        <dbReference type="ChEBI" id="CHEBI:29950"/>
        <dbReference type="ChEBI" id="CHEBI:50058"/>
        <dbReference type="ChEBI" id="CHEBI:57540"/>
        <dbReference type="ChEBI" id="CHEBI:57945"/>
        <dbReference type="EC" id="1.8.1.8"/>
    </reaction>
</comment>
<evidence type="ECO:0000256" key="8">
    <source>
        <dbReference type="ARBA" id="ARBA00022748"/>
    </source>
</evidence>
<feature type="transmembrane region" description="Helical" evidence="18">
    <location>
        <begin position="380"/>
        <end position="395"/>
    </location>
</feature>
<dbReference type="PROSITE" id="PS00194">
    <property type="entry name" value="THIOREDOXIN_1"/>
    <property type="match status" value="1"/>
</dbReference>
<dbReference type="EMBL" id="BAABFC010000012">
    <property type="protein sequence ID" value="GAA4499407.1"/>
    <property type="molecule type" value="Genomic_DNA"/>
</dbReference>
<keyword evidence="14 18" id="KW-1015">Disulfide bond</keyword>
<keyword evidence="6 18" id="KW-0812">Transmembrane</keyword>
<reference evidence="21" key="1">
    <citation type="journal article" date="2019" name="Int. J. Syst. Evol. Microbiol.">
        <title>The Global Catalogue of Microorganisms (GCM) 10K type strain sequencing project: providing services to taxonomists for standard genome sequencing and annotation.</title>
        <authorList>
            <consortium name="The Broad Institute Genomics Platform"/>
            <consortium name="The Broad Institute Genome Sequencing Center for Infectious Disease"/>
            <person name="Wu L."/>
            <person name="Ma J."/>
        </authorList>
    </citation>
    <scope>NUCLEOTIDE SEQUENCE [LARGE SCALE GENOMIC DNA]</scope>
    <source>
        <strain evidence="21">JCM 32226</strain>
    </source>
</reference>
<dbReference type="Gene3D" id="3.40.30.10">
    <property type="entry name" value="Glutaredoxin"/>
    <property type="match status" value="1"/>
</dbReference>
<feature type="transmembrane region" description="Helical" evidence="18">
    <location>
        <begin position="344"/>
        <end position="368"/>
    </location>
</feature>
<keyword evidence="4 18" id="KW-1003">Cell membrane</keyword>
<protein>
    <recommendedName>
        <fullName evidence="18">Thiol:disulfide interchange protein DsbD</fullName>
        <ecNumber evidence="18">1.8.1.8</ecNumber>
    </recommendedName>
    <alternativeName>
        <fullName evidence="18">Protein-disulfide reductase</fullName>
        <shortName evidence="18">Disulfide reductase</shortName>
    </alternativeName>
</protein>
<dbReference type="PROSITE" id="PS51352">
    <property type="entry name" value="THIOREDOXIN_2"/>
    <property type="match status" value="1"/>
</dbReference>
<dbReference type="InterPro" id="IPR022910">
    <property type="entry name" value="Thiol_diS_interchange_DbsD"/>
</dbReference>
<comment type="similarity">
    <text evidence="2 18">Belongs to the thioredoxin family. DsbD subfamily.</text>
</comment>
<comment type="function">
    <text evidence="18">Required to facilitate the formation of correct disulfide bonds in some periplasmic proteins and for the assembly of the periplasmic c-type cytochromes. Acts by transferring electrons from cytoplasmic thioredoxin to the periplasm. This transfer involves a cascade of disulfide bond formation and reduction steps.</text>
</comment>
<feature type="transmembrane region" description="Helical" evidence="18">
    <location>
        <begin position="303"/>
        <end position="332"/>
    </location>
</feature>
<name>A0ABP8Q910_9GAMM</name>
<dbReference type="InterPro" id="IPR036249">
    <property type="entry name" value="Thioredoxin-like_sf"/>
</dbReference>
<evidence type="ECO:0000256" key="2">
    <source>
        <dbReference type="ARBA" id="ARBA00007241"/>
    </source>
</evidence>
<evidence type="ECO:0000256" key="1">
    <source>
        <dbReference type="ARBA" id="ARBA00004429"/>
    </source>
</evidence>
<feature type="disulfide bond" description="Redox-active" evidence="18">
    <location>
        <begin position="490"/>
        <end position="493"/>
    </location>
</feature>
<proteinExistence type="inferred from homology"/>
<comment type="caution">
    <text evidence="20">The sequence shown here is derived from an EMBL/GenBank/DDBJ whole genome shotgun (WGS) entry which is preliminary data.</text>
</comment>
<dbReference type="InterPro" id="IPR017937">
    <property type="entry name" value="Thioredoxin_CS"/>
</dbReference>
<keyword evidence="10 18" id="KW-1133">Transmembrane helix</keyword>
<comment type="subcellular location">
    <subcellularLocation>
        <location evidence="1 18">Cell inner membrane</location>
        <topology evidence="1 18">Multi-pass membrane protein</topology>
    </subcellularLocation>
</comment>
<evidence type="ECO:0000256" key="9">
    <source>
        <dbReference type="ARBA" id="ARBA00022982"/>
    </source>
</evidence>
<feature type="transmembrane region" description="Helical" evidence="18">
    <location>
        <begin position="185"/>
        <end position="213"/>
    </location>
</feature>
<organism evidence="20 21">
    <name type="scientific">Pseudaeromonas paramecii</name>
    <dbReference type="NCBI Taxonomy" id="2138166"/>
    <lineage>
        <taxon>Bacteria</taxon>
        <taxon>Pseudomonadati</taxon>
        <taxon>Pseudomonadota</taxon>
        <taxon>Gammaproteobacteria</taxon>
        <taxon>Aeromonadales</taxon>
        <taxon>Aeromonadaceae</taxon>
        <taxon>Pseudaeromonas</taxon>
    </lineage>
</organism>
<dbReference type="PANTHER" id="PTHR32234">
    <property type="entry name" value="THIOL:DISULFIDE INTERCHANGE PROTEIN DSBD"/>
    <property type="match status" value="1"/>
</dbReference>
<dbReference type="InterPro" id="IPR013766">
    <property type="entry name" value="Thioredoxin_domain"/>
</dbReference>
<evidence type="ECO:0000256" key="13">
    <source>
        <dbReference type="ARBA" id="ARBA00023136"/>
    </source>
</evidence>
<feature type="transmembrane region" description="Helical" evidence="18">
    <location>
        <begin position="260"/>
        <end position="282"/>
    </location>
</feature>
<evidence type="ECO:0000256" key="15">
    <source>
        <dbReference type="ARBA" id="ARBA00023284"/>
    </source>
</evidence>
<evidence type="ECO:0000256" key="17">
    <source>
        <dbReference type="ARBA" id="ARBA00047804"/>
    </source>
</evidence>
<keyword evidence="21" id="KW-1185">Reference proteome</keyword>
<keyword evidence="15 18" id="KW-0676">Redox-active center</keyword>
<dbReference type="InterPro" id="IPR003834">
    <property type="entry name" value="Cyt_c_assmbl_TM_dom"/>
</dbReference>
<dbReference type="Pfam" id="PF13899">
    <property type="entry name" value="Thioredoxin_7"/>
    <property type="match status" value="1"/>
</dbReference>
<keyword evidence="13 18" id="KW-0472">Membrane</keyword>
<dbReference type="EC" id="1.8.1.8" evidence="18"/>
<evidence type="ECO:0000256" key="7">
    <source>
        <dbReference type="ARBA" id="ARBA00022729"/>
    </source>
</evidence>
<feature type="transmembrane region" description="Helical" evidence="18">
    <location>
        <begin position="225"/>
        <end position="248"/>
    </location>
</feature>
<evidence type="ECO:0000256" key="6">
    <source>
        <dbReference type="ARBA" id="ARBA00022692"/>
    </source>
</evidence>
<dbReference type="RefSeq" id="WP_345012504.1">
    <property type="nucleotide sequence ID" value="NZ_BAABFC010000012.1"/>
</dbReference>
<dbReference type="SUPFAM" id="SSF74863">
    <property type="entry name" value="Thiol:disulfide interchange protein DsbD, N-terminal domain (DsbD-alpha)"/>
    <property type="match status" value="1"/>
</dbReference>
<evidence type="ECO:0000256" key="10">
    <source>
        <dbReference type="ARBA" id="ARBA00022989"/>
    </source>
</evidence>
<dbReference type="InterPro" id="IPR036929">
    <property type="entry name" value="DsbDN_sf"/>
</dbReference>
<evidence type="ECO:0000256" key="16">
    <source>
        <dbReference type="ARBA" id="ARBA00047388"/>
    </source>
</evidence>
<dbReference type="Proteomes" id="UP001501321">
    <property type="component" value="Unassembled WGS sequence"/>
</dbReference>
<dbReference type="PANTHER" id="PTHR32234:SF0">
    <property type="entry name" value="THIOL:DISULFIDE INTERCHANGE PROTEIN DSBD"/>
    <property type="match status" value="1"/>
</dbReference>
<evidence type="ECO:0000256" key="14">
    <source>
        <dbReference type="ARBA" id="ARBA00023157"/>
    </source>
</evidence>
<evidence type="ECO:0000256" key="4">
    <source>
        <dbReference type="ARBA" id="ARBA00022475"/>
    </source>
</evidence>
<evidence type="ECO:0000256" key="3">
    <source>
        <dbReference type="ARBA" id="ARBA00022448"/>
    </source>
</evidence>
<feature type="transmembrane region" description="Helical" evidence="18">
    <location>
        <begin position="401"/>
        <end position="419"/>
    </location>
</feature>
<feature type="domain" description="Thioredoxin" evidence="19">
    <location>
        <begin position="447"/>
        <end position="573"/>
    </location>
</feature>
<dbReference type="Pfam" id="PF11412">
    <property type="entry name" value="DsbD_N"/>
    <property type="match status" value="1"/>
</dbReference>
<evidence type="ECO:0000256" key="12">
    <source>
        <dbReference type="ARBA" id="ARBA00023027"/>
    </source>
</evidence>
<keyword evidence="5 18" id="KW-0997">Cell inner membrane</keyword>
<keyword evidence="7" id="KW-0732">Signal</keyword>
<feature type="transmembrane region" description="Helical" evidence="18">
    <location>
        <begin position="431"/>
        <end position="448"/>
    </location>
</feature>
<evidence type="ECO:0000256" key="11">
    <source>
        <dbReference type="ARBA" id="ARBA00023002"/>
    </source>
</evidence>
<keyword evidence="11 18" id="KW-0560">Oxidoreductase</keyword>
<keyword evidence="3 18" id="KW-0813">Transport</keyword>
<dbReference type="Pfam" id="PF02683">
    <property type="entry name" value="DsbD_TM"/>
    <property type="match status" value="1"/>
</dbReference>
<keyword evidence="12 18" id="KW-0520">NAD</keyword>
<dbReference type="SUPFAM" id="SSF52833">
    <property type="entry name" value="Thioredoxin-like"/>
    <property type="match status" value="1"/>
</dbReference>
<accession>A0ABP8Q910</accession>
<dbReference type="Gene3D" id="2.60.40.1250">
    <property type="entry name" value="Thiol:disulfide interchange protein DsbD, N-terminal domain"/>
    <property type="match status" value="1"/>
</dbReference>
<dbReference type="HAMAP" id="MF_00399">
    <property type="entry name" value="DbsD"/>
    <property type="match status" value="1"/>
</dbReference>
<dbReference type="InterPro" id="IPR028250">
    <property type="entry name" value="DsbDN"/>
</dbReference>
<evidence type="ECO:0000259" key="19">
    <source>
        <dbReference type="PROSITE" id="PS51352"/>
    </source>
</evidence>
<evidence type="ECO:0000256" key="5">
    <source>
        <dbReference type="ARBA" id="ARBA00022519"/>
    </source>
</evidence>
<sequence>MRLIPWLLCLVLLCIGPSRADELLDSLLAPSQRTPQYLPVERAFALSWQQEGDRVRVHFTLAPGYYLYRDKLSWQAQGAQLQAPTLPEAQAHEDDFFGETWVYYDQLDFSLPLTAVDEGAILSLRYQGCTEGLCYPPAQASLALTPVAPSVTQLAETTPDIAPQPVPPPATPDDTPLARGGAMGLLLFFVLGLGLSLTPCMFPMYPILSSLLLGNQGLSPRRGAWLALLYVQGMAITYSLLGLAIASLGAGLQAQLQQPWVLWGASGLFVLLALAMFGLYQLQLPGPLQGRLHQLTNRLPSGHGLGVLLMGALSALVCSPCTTAPLSGALLFVAQGGDRGYGAAALYLLSLGMGLPLLLIGAFGNRWLPRAGRWMEKVKTLFGFVLLAVPLLLLERLLPDWLIHVAALLLALGAISYLLKGWEPPKYPRLGKGALLLTLALLGGLWIAPRDEAPGLPFTQVAGLSGLQAALAQARQDGQPVLLDLYADWCVACRQYEEETFRDPAVQQALASYRLLRVDVTAASAENQQLLSQLQVFGLPALLFYGEGVDPVARLDGFVPPRRFVSHMETIFN</sequence>
<keyword evidence="8 18" id="KW-0201">Cytochrome c-type biogenesis</keyword>
<evidence type="ECO:0000313" key="20">
    <source>
        <dbReference type="EMBL" id="GAA4499407.1"/>
    </source>
</evidence>